<evidence type="ECO:0000313" key="6">
    <source>
        <dbReference type="EMBL" id="KAJ7778769.1"/>
    </source>
</evidence>
<dbReference type="EMBL" id="JARJLG010000008">
    <property type="protein sequence ID" value="KAJ7778769.1"/>
    <property type="molecule type" value="Genomic_DNA"/>
</dbReference>
<dbReference type="AlphaFoldDB" id="A0AAD7K5H6"/>
<dbReference type="InterPro" id="IPR036864">
    <property type="entry name" value="Zn2-C6_fun-type_DNA-bd_sf"/>
</dbReference>
<keyword evidence="7" id="KW-1185">Reference proteome</keyword>
<keyword evidence="4" id="KW-0804">Transcription</keyword>
<comment type="subcellular location">
    <subcellularLocation>
        <location evidence="1">Nucleus</location>
    </subcellularLocation>
</comment>
<accession>A0AAD7K5H6</accession>
<reference evidence="6" key="1">
    <citation type="submission" date="2023-03" db="EMBL/GenBank/DDBJ databases">
        <title>Massive genome expansion in bonnet fungi (Mycena s.s.) driven by repeated elements and novel gene families across ecological guilds.</title>
        <authorList>
            <consortium name="Lawrence Berkeley National Laboratory"/>
            <person name="Harder C.B."/>
            <person name="Miyauchi S."/>
            <person name="Viragh M."/>
            <person name="Kuo A."/>
            <person name="Thoen E."/>
            <person name="Andreopoulos B."/>
            <person name="Lu D."/>
            <person name="Skrede I."/>
            <person name="Drula E."/>
            <person name="Henrissat B."/>
            <person name="Morin E."/>
            <person name="Kohler A."/>
            <person name="Barry K."/>
            <person name="LaButti K."/>
            <person name="Morin E."/>
            <person name="Salamov A."/>
            <person name="Lipzen A."/>
            <person name="Mereny Z."/>
            <person name="Hegedus B."/>
            <person name="Baldrian P."/>
            <person name="Stursova M."/>
            <person name="Weitz H."/>
            <person name="Taylor A."/>
            <person name="Grigoriev I.V."/>
            <person name="Nagy L.G."/>
            <person name="Martin F."/>
            <person name="Kauserud H."/>
        </authorList>
    </citation>
    <scope>NUCLEOTIDE SEQUENCE</scope>
    <source>
        <strain evidence="6">CBHHK188m</strain>
    </source>
</reference>
<comment type="caution">
    <text evidence="6">The sequence shown here is derived from an EMBL/GenBank/DDBJ whole genome shotgun (WGS) entry which is preliminary data.</text>
</comment>
<dbReference type="CDD" id="cd00067">
    <property type="entry name" value="GAL4"/>
    <property type="match status" value="1"/>
</dbReference>
<evidence type="ECO:0000256" key="3">
    <source>
        <dbReference type="ARBA" id="ARBA00023015"/>
    </source>
</evidence>
<name>A0AAD7K5H6_9AGAR</name>
<dbReference type="InterPro" id="IPR001138">
    <property type="entry name" value="Zn2Cys6_DnaBD"/>
</dbReference>
<keyword evidence="3" id="KW-0805">Transcription regulation</keyword>
<keyword evidence="5" id="KW-0539">Nucleus</keyword>
<dbReference type="PANTHER" id="PTHR47338">
    <property type="entry name" value="ZN(II)2CYS6 TRANSCRIPTION FACTOR (EUROFUNG)-RELATED"/>
    <property type="match status" value="1"/>
</dbReference>
<evidence type="ECO:0000256" key="2">
    <source>
        <dbReference type="ARBA" id="ARBA00022723"/>
    </source>
</evidence>
<dbReference type="Proteomes" id="UP001215280">
    <property type="component" value="Unassembled WGS sequence"/>
</dbReference>
<evidence type="ECO:0000313" key="7">
    <source>
        <dbReference type="Proteomes" id="UP001215280"/>
    </source>
</evidence>
<dbReference type="CDD" id="cd12148">
    <property type="entry name" value="fungal_TF_MHR"/>
    <property type="match status" value="1"/>
</dbReference>
<evidence type="ECO:0000256" key="4">
    <source>
        <dbReference type="ARBA" id="ARBA00023163"/>
    </source>
</evidence>
<organism evidence="6 7">
    <name type="scientific">Mycena maculata</name>
    <dbReference type="NCBI Taxonomy" id="230809"/>
    <lineage>
        <taxon>Eukaryota</taxon>
        <taxon>Fungi</taxon>
        <taxon>Dikarya</taxon>
        <taxon>Basidiomycota</taxon>
        <taxon>Agaricomycotina</taxon>
        <taxon>Agaricomycetes</taxon>
        <taxon>Agaricomycetidae</taxon>
        <taxon>Agaricales</taxon>
        <taxon>Marasmiineae</taxon>
        <taxon>Mycenaceae</taxon>
        <taxon>Mycena</taxon>
    </lineage>
</organism>
<gene>
    <name evidence="6" type="ORF">DFH07DRAFT_911117</name>
</gene>
<evidence type="ECO:0000256" key="5">
    <source>
        <dbReference type="ARBA" id="ARBA00023242"/>
    </source>
</evidence>
<dbReference type="GO" id="GO:0008270">
    <property type="term" value="F:zinc ion binding"/>
    <property type="evidence" value="ECO:0007669"/>
    <property type="project" value="InterPro"/>
</dbReference>
<dbReference type="GO" id="GO:0000981">
    <property type="term" value="F:DNA-binding transcription factor activity, RNA polymerase II-specific"/>
    <property type="evidence" value="ECO:0007669"/>
    <property type="project" value="InterPro"/>
</dbReference>
<dbReference type="Gene3D" id="4.10.240.10">
    <property type="entry name" value="Zn(2)-C6 fungal-type DNA-binding domain"/>
    <property type="match status" value="1"/>
</dbReference>
<protein>
    <recommendedName>
        <fullName evidence="8">Zn(2)-C6 fungal-type domain-containing protein</fullName>
    </recommendedName>
</protein>
<evidence type="ECO:0008006" key="8">
    <source>
        <dbReference type="Google" id="ProtNLM"/>
    </source>
</evidence>
<dbReference type="InterPro" id="IPR050815">
    <property type="entry name" value="TF_fung"/>
</dbReference>
<proteinExistence type="predicted"/>
<evidence type="ECO:0000256" key="1">
    <source>
        <dbReference type="ARBA" id="ARBA00004123"/>
    </source>
</evidence>
<sequence length="541" mass="59857">MSSYSLNSLPKGQACLDCRQRCDSGRPICGPCTRAERFEDCEYGDEESSNIQKLEDSISRIQIRIKDLENPNRPSSVRLRNPYTGSGNCQSQEHSPSACLYLFYLNTVLTDPGSRSTSERTVTQMLRLALDTFTPYANEVGFFLNQKRFQNTCLCMGGGHSEELPPALLNSVCLWAACLSSSEPLASQEGHFLSRALKKAPAIISSTHRLKIVHGVQTEVLLCQYFLHKGRLVEAQYHLSLAVSFVVIGNLSAIRSSRCSRASRLSIDISPRDCIDEGELILGFWTVYSLDKIWSSTLNFLSNFAPEISADVDTPWPLEMDEYVRNQLPQQFQSAHTIQRFINDLPDDGGGISCLAVLAKSAVLLSRATTVAQQWRSNMSPAETAAFLQPFTKLNNRIKKFRDSLPPPNSFAGCPAAVKPAIILAHTIAHAATIQLNRSFAAINPPCRKLCLRACRSIFWIIRAVGFKDVTYINPIIGAIWLATGQVLAEEITRLRTDIKAAAVAADLISAYDEIIASIALFAKSCPFMRASRFFKTLACP</sequence>
<keyword evidence="2" id="KW-0479">Metal-binding</keyword>
<dbReference type="GO" id="GO:0005634">
    <property type="term" value="C:nucleus"/>
    <property type="evidence" value="ECO:0007669"/>
    <property type="project" value="UniProtKB-SubCell"/>
</dbReference>
<dbReference type="PANTHER" id="PTHR47338:SF29">
    <property type="entry name" value="ZN(2)-C6 FUNGAL-TYPE DOMAIN-CONTAINING PROTEIN"/>
    <property type="match status" value="1"/>
</dbReference>